<reference evidence="1 2" key="1">
    <citation type="submission" date="2016-07" db="EMBL/GenBank/DDBJ databases">
        <title>Genome analysis of Burkholderia fungorum ES3-20.</title>
        <authorList>
            <person name="Xu D."/>
            <person name="Yao R."/>
            <person name="Zheng S."/>
        </authorList>
    </citation>
    <scope>NUCLEOTIDE SEQUENCE [LARGE SCALE GENOMIC DNA]</scope>
    <source>
        <strain evidence="1 2">ES3-20</strain>
    </source>
</reference>
<dbReference type="RefSeq" id="WP_120347630.1">
    <property type="nucleotide sequence ID" value="NZ_MCAS01000037.1"/>
</dbReference>
<protein>
    <submittedName>
        <fullName evidence="1">Uncharacterized protein</fullName>
    </submittedName>
</protein>
<proteinExistence type="predicted"/>
<name>A0A420FUT4_9BURK</name>
<gene>
    <name evidence="1" type="ORF">BCY88_35360</name>
</gene>
<evidence type="ECO:0000313" key="2">
    <source>
        <dbReference type="Proteomes" id="UP000283709"/>
    </source>
</evidence>
<organism evidence="1 2">
    <name type="scientific">Paraburkholderia fungorum</name>
    <dbReference type="NCBI Taxonomy" id="134537"/>
    <lineage>
        <taxon>Bacteria</taxon>
        <taxon>Pseudomonadati</taxon>
        <taxon>Pseudomonadota</taxon>
        <taxon>Betaproteobacteria</taxon>
        <taxon>Burkholderiales</taxon>
        <taxon>Burkholderiaceae</taxon>
        <taxon>Paraburkholderia</taxon>
    </lineage>
</organism>
<comment type="caution">
    <text evidence="1">The sequence shown here is derived from an EMBL/GenBank/DDBJ whole genome shotgun (WGS) entry which is preliminary data.</text>
</comment>
<evidence type="ECO:0000313" key="1">
    <source>
        <dbReference type="EMBL" id="RKF36716.1"/>
    </source>
</evidence>
<accession>A0A420FUT4</accession>
<dbReference type="EMBL" id="MCAS01000037">
    <property type="protein sequence ID" value="RKF36716.1"/>
    <property type="molecule type" value="Genomic_DNA"/>
</dbReference>
<dbReference type="AlphaFoldDB" id="A0A420FUT4"/>
<sequence>MPRRANPSAIAKRLHYIIDSVTDSERRDDCYIRTYLGHLESFAAVTRERAWTAEKVKEHVAIVYTWIKRREHHYVVDMQVAEKFAAALNSGSNEHLLLNLAWRLVNNSMMAGSKFLHFYRPERFPITDSWLRDWVSGTPSQGYGLDFYREWLCGVHLVDEEHAESALAWARATFGYEVTRTRAIEAMAFYYVKNLSESDRHALWDFLSGTFPAKDEAA</sequence>
<dbReference type="Proteomes" id="UP000283709">
    <property type="component" value="Unassembled WGS sequence"/>
</dbReference>
<dbReference type="OrthoDB" id="6981191at2"/>